<keyword evidence="2" id="KW-1185">Reference proteome</keyword>
<dbReference type="HOGENOM" id="CLU_1805381_0_0_4"/>
<sequence>MRDGSVVASTEVAMSSVELKTGLAGMADDPSAGCRWTLNAPEIPLADGWRSRTLSPRIDGEMPLDVMTQQLRQFCGDFSVVPMAGRRVVHGGMAPSRIGGLDAIFIGQDLERVARDAYCIRHDPGDNYFLIFQDHGKAHICQA</sequence>
<name>A1WRR8_VEREI</name>
<accession>A1WRR8</accession>
<evidence type="ECO:0000313" key="1">
    <source>
        <dbReference type="EMBL" id="ABM60325.1"/>
    </source>
</evidence>
<dbReference type="KEGG" id="vei:Veis_4628"/>
<organism evidence="1 2">
    <name type="scientific">Verminephrobacter eiseniae (strain EF01-2)</name>
    <dbReference type="NCBI Taxonomy" id="391735"/>
    <lineage>
        <taxon>Bacteria</taxon>
        <taxon>Pseudomonadati</taxon>
        <taxon>Pseudomonadota</taxon>
        <taxon>Betaproteobacteria</taxon>
        <taxon>Burkholderiales</taxon>
        <taxon>Comamonadaceae</taxon>
        <taxon>Verminephrobacter</taxon>
    </lineage>
</organism>
<dbReference type="EMBL" id="CP000542">
    <property type="protein sequence ID" value="ABM60325.1"/>
    <property type="molecule type" value="Genomic_DNA"/>
</dbReference>
<proteinExistence type="predicted"/>
<dbReference type="eggNOG" id="COG2207">
    <property type="taxonomic scope" value="Bacteria"/>
</dbReference>
<protein>
    <submittedName>
        <fullName evidence="1">Uncharacterized protein</fullName>
    </submittedName>
</protein>
<evidence type="ECO:0000313" key="2">
    <source>
        <dbReference type="Proteomes" id="UP000000374"/>
    </source>
</evidence>
<gene>
    <name evidence="1" type="ordered locus">Veis_4628</name>
</gene>
<dbReference type="STRING" id="391735.Veis_4628"/>
<reference evidence="2" key="1">
    <citation type="submission" date="2006-12" db="EMBL/GenBank/DDBJ databases">
        <title>Complete sequence of chromosome 1 of Verminephrobacter eiseniae EF01-2.</title>
        <authorList>
            <person name="Copeland A."/>
            <person name="Lucas S."/>
            <person name="Lapidus A."/>
            <person name="Barry K."/>
            <person name="Detter J.C."/>
            <person name="Glavina del Rio T."/>
            <person name="Dalin E."/>
            <person name="Tice H."/>
            <person name="Pitluck S."/>
            <person name="Chertkov O."/>
            <person name="Brettin T."/>
            <person name="Bruce D."/>
            <person name="Han C."/>
            <person name="Tapia R."/>
            <person name="Gilna P."/>
            <person name="Schmutz J."/>
            <person name="Larimer F."/>
            <person name="Land M."/>
            <person name="Hauser L."/>
            <person name="Kyrpides N."/>
            <person name="Kim E."/>
            <person name="Stahl D."/>
            <person name="Richardson P."/>
        </authorList>
    </citation>
    <scope>NUCLEOTIDE SEQUENCE [LARGE SCALE GENOMIC DNA]</scope>
    <source>
        <strain evidence="2">EF01-2</strain>
    </source>
</reference>
<dbReference type="Proteomes" id="UP000000374">
    <property type="component" value="Chromosome"/>
</dbReference>
<dbReference type="AlphaFoldDB" id="A1WRR8"/>